<dbReference type="InterPro" id="IPR033705">
    <property type="entry name" value="Anticodon_Ia_Val"/>
</dbReference>
<sequence length="832" mass="90458">MGFFTHGGAEVAAAGAALVLGVGIYGAIVERWLWQTQGLSPMSPMSPMSPGLSLMSPMSPTCPQCPQAMMERWLWQTRRLRRQDLGRAEFLREVWRWKERHGDEILRQLRALGASLDWSRCAFTMDPGFSRAVTEAFVRLAAAGLIRRDERVVTWSCALRSALADVEVEPRVLTGPTALSVPNCPHPVTFGLLVTFAYPVEGDDELEVPVATTRPETLFGDVAVAVHPQDPRYLHLQGRQVRHPFSGALLPVVGDPNVQPQRGTGAVKVTPGHSPQDLALARAHALPLLSVIADDGTLRPPGGGWLQGVPRFEARDRVVAALAQRGLLRGVQDHAMTLPLCSRSGDVVEFLLKRQWFLSCGDMARAACGGRGSGRVPAPNPRIPRRDWCLSRQLWWGHQVPAFQVTGDPQEGPWFVGRSEAEARAAAAAALGCPPQELHLQQDPDVLDTWFSSALFPFAALGWPEQSPDLRRFYPTSLLVTGSDLLFFWVARMVMLGQQLTGQLPFRQVLLHALVRDPQGRKMSKSLGNVIDPRDVIGGASLQELQEKLRTRTLDPRELQAAQEGRQFPQGIPECGADALRLALCTHDAHGPEIRLGVASVLTQRRFCNKVWNAVGFVLGALQGQGGPPKPPEEVVPAAPLDRWLLARLAAAGAEVGARLGALEVQGAVGAVQSFWLRCLCDVYLEVAKVSLRSPQLRPGAVLTLAAAADLGLRLLSPFAPFLAEELWQRLPRAPHAPPSISLAPFPEPRRLAHWRSPELEAQVAAMLELVRTARGLRQTLRLGGAARPPGELPACPGGWGVGGTTNPSGLWGELKWLIRHGLQIPACLGGS</sequence>
<dbReference type="PANTHER" id="PTHR11946">
    <property type="entry name" value="VALYL-TRNA SYNTHETASES"/>
    <property type="match status" value="1"/>
</dbReference>
<keyword evidence="9" id="KW-0472">Membrane</keyword>
<dbReference type="Gene3D" id="3.40.50.620">
    <property type="entry name" value="HUPs"/>
    <property type="match status" value="2"/>
</dbReference>
<evidence type="ECO:0000256" key="9">
    <source>
        <dbReference type="SAM" id="Phobius"/>
    </source>
</evidence>
<evidence type="ECO:0000256" key="5">
    <source>
        <dbReference type="ARBA" id="ARBA00022840"/>
    </source>
</evidence>
<keyword evidence="13" id="KW-1185">Reference proteome</keyword>
<dbReference type="NCBIfam" id="TIGR00422">
    <property type="entry name" value="valS"/>
    <property type="match status" value="1"/>
</dbReference>
<dbReference type="Pfam" id="PF08264">
    <property type="entry name" value="Anticodon_1"/>
    <property type="match status" value="1"/>
</dbReference>
<keyword evidence="4" id="KW-0547">Nucleotide-binding</keyword>
<evidence type="ECO:0000259" key="11">
    <source>
        <dbReference type="Pfam" id="PF08264"/>
    </source>
</evidence>
<dbReference type="InterPro" id="IPR002300">
    <property type="entry name" value="aa-tRNA-synth_Ia"/>
</dbReference>
<evidence type="ECO:0000256" key="3">
    <source>
        <dbReference type="ARBA" id="ARBA00022598"/>
    </source>
</evidence>
<evidence type="ECO:0000256" key="2">
    <source>
        <dbReference type="ARBA" id="ARBA00013169"/>
    </source>
</evidence>
<evidence type="ECO:0000256" key="4">
    <source>
        <dbReference type="ARBA" id="ARBA00022741"/>
    </source>
</evidence>
<dbReference type="Pfam" id="PF00133">
    <property type="entry name" value="tRNA-synt_1"/>
    <property type="match status" value="1"/>
</dbReference>
<dbReference type="CDD" id="cd07962">
    <property type="entry name" value="Anticodon_Ia_Val"/>
    <property type="match status" value="1"/>
</dbReference>
<feature type="transmembrane region" description="Helical" evidence="9">
    <location>
        <begin position="12"/>
        <end position="34"/>
    </location>
</feature>
<keyword evidence="9" id="KW-1133">Transmembrane helix</keyword>
<dbReference type="InterPro" id="IPR002303">
    <property type="entry name" value="Valyl-tRNA_ligase"/>
</dbReference>
<reference evidence="12" key="2">
    <citation type="submission" date="2025-09" db="UniProtKB">
        <authorList>
            <consortium name="Ensembl"/>
        </authorList>
    </citation>
    <scope>IDENTIFICATION</scope>
</reference>
<keyword evidence="9" id="KW-0812">Transmembrane</keyword>
<keyword evidence="6" id="KW-0648">Protein biosynthesis</keyword>
<dbReference type="AlphaFoldDB" id="A0A674GED8"/>
<dbReference type="EC" id="6.1.1.9" evidence="2"/>
<evidence type="ECO:0000256" key="1">
    <source>
        <dbReference type="ARBA" id="ARBA00005594"/>
    </source>
</evidence>
<name>A0A674GED8_TAEGU</name>
<organism evidence="12 13">
    <name type="scientific">Taeniopygia guttata</name>
    <name type="common">Zebra finch</name>
    <name type="synonym">Poephila guttata</name>
    <dbReference type="NCBI Taxonomy" id="59729"/>
    <lineage>
        <taxon>Eukaryota</taxon>
        <taxon>Metazoa</taxon>
        <taxon>Chordata</taxon>
        <taxon>Craniata</taxon>
        <taxon>Vertebrata</taxon>
        <taxon>Euteleostomi</taxon>
        <taxon>Archelosauria</taxon>
        <taxon>Archosauria</taxon>
        <taxon>Dinosauria</taxon>
        <taxon>Saurischia</taxon>
        <taxon>Theropoda</taxon>
        <taxon>Coelurosauria</taxon>
        <taxon>Aves</taxon>
        <taxon>Neognathae</taxon>
        <taxon>Neoaves</taxon>
        <taxon>Telluraves</taxon>
        <taxon>Australaves</taxon>
        <taxon>Passeriformes</taxon>
        <taxon>Passeroidea</taxon>
        <taxon>Estrildidae</taxon>
        <taxon>Estrildinae</taxon>
        <taxon>Taeniopygia</taxon>
    </lineage>
</organism>
<dbReference type="GO" id="GO:0002161">
    <property type="term" value="F:aminoacyl-tRNA deacylase activity"/>
    <property type="evidence" value="ECO:0007669"/>
    <property type="project" value="InterPro"/>
</dbReference>
<dbReference type="InterPro" id="IPR014729">
    <property type="entry name" value="Rossmann-like_a/b/a_fold"/>
</dbReference>
<comment type="similarity">
    <text evidence="1">Belongs to the class-I aminoacyl-tRNA synthetase family.</text>
</comment>
<feature type="domain" description="Methionyl/Valyl/Leucyl/Isoleucyl-tRNA synthetase anticodon-binding" evidence="11">
    <location>
        <begin position="642"/>
        <end position="784"/>
    </location>
</feature>
<dbReference type="Proteomes" id="UP000007754">
    <property type="component" value="Unplaced"/>
</dbReference>
<dbReference type="PRINTS" id="PR00986">
    <property type="entry name" value="TRNASYNTHVAL"/>
</dbReference>
<dbReference type="GO" id="GO:0004832">
    <property type="term" value="F:valine-tRNA ligase activity"/>
    <property type="evidence" value="ECO:0007669"/>
    <property type="project" value="UniProtKB-EC"/>
</dbReference>
<evidence type="ECO:0000256" key="8">
    <source>
        <dbReference type="ARBA" id="ARBA00029936"/>
    </source>
</evidence>
<dbReference type="SUPFAM" id="SSF50677">
    <property type="entry name" value="ValRS/IleRS/LeuRS editing domain"/>
    <property type="match status" value="1"/>
</dbReference>
<feature type="domain" description="Aminoacyl-tRNA synthetase class Ia" evidence="10">
    <location>
        <begin position="67"/>
        <end position="588"/>
    </location>
</feature>
<evidence type="ECO:0000256" key="7">
    <source>
        <dbReference type="ARBA" id="ARBA00023146"/>
    </source>
</evidence>
<keyword evidence="7" id="KW-0030">Aminoacyl-tRNA synthetase</keyword>
<dbReference type="OMA" id="PPNCATN"/>
<dbReference type="GO" id="GO:0006438">
    <property type="term" value="P:valyl-tRNA aminoacylation"/>
    <property type="evidence" value="ECO:0007669"/>
    <property type="project" value="InterPro"/>
</dbReference>
<dbReference type="Ensembl" id="ENSTGUT00000025932.1">
    <property type="protein sequence ID" value="ENSTGUP00000021173.1"/>
    <property type="gene ID" value="ENSTGUG00000021709.1"/>
</dbReference>
<dbReference type="GO" id="GO:0005829">
    <property type="term" value="C:cytosol"/>
    <property type="evidence" value="ECO:0007669"/>
    <property type="project" value="TreeGrafter"/>
</dbReference>
<dbReference type="Gene3D" id="1.10.730.10">
    <property type="entry name" value="Isoleucyl-tRNA Synthetase, Domain 1"/>
    <property type="match status" value="1"/>
</dbReference>
<protein>
    <recommendedName>
        <fullName evidence="2">valine--tRNA ligase</fullName>
        <ecNumber evidence="2">6.1.1.9</ecNumber>
    </recommendedName>
    <alternativeName>
        <fullName evidence="8">Valyl-tRNA synthetase</fullName>
    </alternativeName>
</protein>
<dbReference type="SUPFAM" id="SSF47323">
    <property type="entry name" value="Anticodon-binding domain of a subclass of class I aminoacyl-tRNA synthetases"/>
    <property type="match status" value="1"/>
</dbReference>
<evidence type="ECO:0000259" key="10">
    <source>
        <dbReference type="Pfam" id="PF00133"/>
    </source>
</evidence>
<reference evidence="12" key="1">
    <citation type="submission" date="2025-08" db="UniProtKB">
        <authorList>
            <consortium name="Ensembl"/>
        </authorList>
    </citation>
    <scope>IDENTIFICATION</scope>
</reference>
<dbReference type="InterPro" id="IPR009080">
    <property type="entry name" value="tRNAsynth_Ia_anticodon-bd"/>
</dbReference>
<dbReference type="PANTHER" id="PTHR11946:SF71">
    <property type="entry name" value="VALINE--TRNA LIGASE, MITOCHONDRIAL"/>
    <property type="match status" value="1"/>
</dbReference>
<dbReference type="GO" id="GO:0005524">
    <property type="term" value="F:ATP binding"/>
    <property type="evidence" value="ECO:0007669"/>
    <property type="project" value="UniProtKB-KW"/>
</dbReference>
<evidence type="ECO:0000256" key="6">
    <source>
        <dbReference type="ARBA" id="ARBA00022917"/>
    </source>
</evidence>
<dbReference type="InterPro" id="IPR009008">
    <property type="entry name" value="Val/Leu/Ile-tRNA-synth_edit"/>
</dbReference>
<keyword evidence="3" id="KW-0436">Ligase</keyword>
<proteinExistence type="inferred from homology"/>
<evidence type="ECO:0000313" key="12">
    <source>
        <dbReference type="Ensembl" id="ENSTGUP00000021173.1"/>
    </source>
</evidence>
<dbReference type="SUPFAM" id="SSF52374">
    <property type="entry name" value="Nucleotidylyl transferase"/>
    <property type="match status" value="1"/>
</dbReference>
<dbReference type="Gene3D" id="3.90.740.10">
    <property type="entry name" value="Valyl/Leucyl/Isoleucyl-tRNA synthetase, editing domain"/>
    <property type="match status" value="2"/>
</dbReference>
<dbReference type="InterPro" id="IPR013155">
    <property type="entry name" value="M/V/L/I-tRNA-synth_anticd-bd"/>
</dbReference>
<evidence type="ECO:0000313" key="13">
    <source>
        <dbReference type="Proteomes" id="UP000007754"/>
    </source>
</evidence>
<accession>A0A674GED8</accession>
<keyword evidence="5" id="KW-0067">ATP-binding</keyword>
<dbReference type="GeneTree" id="ENSGT00940000159890"/>